<dbReference type="EMBL" id="CP095045">
    <property type="protein sequence ID" value="UOQ57263.1"/>
    <property type="molecule type" value="Genomic_DNA"/>
</dbReference>
<dbReference type="PIRSF" id="PIRSF006078">
    <property type="entry name" value="GlxK"/>
    <property type="match status" value="1"/>
</dbReference>
<feature type="region of interest" description="Disordered" evidence="5">
    <location>
        <begin position="396"/>
        <end position="415"/>
    </location>
</feature>
<keyword evidence="2 4" id="KW-0808">Transferase</keyword>
<evidence type="ECO:0000256" key="5">
    <source>
        <dbReference type="SAM" id="MobiDB-lite"/>
    </source>
</evidence>
<dbReference type="InterPro" id="IPR018197">
    <property type="entry name" value="Glycerate_kinase_RE-like"/>
</dbReference>
<dbReference type="InterPro" id="IPR018193">
    <property type="entry name" value="Glyc_kinase_flavodox-like_fold"/>
</dbReference>
<organism evidence="6 7">
    <name type="scientific">Leucobacter allii</name>
    <dbReference type="NCBI Taxonomy" id="2932247"/>
    <lineage>
        <taxon>Bacteria</taxon>
        <taxon>Bacillati</taxon>
        <taxon>Actinomycetota</taxon>
        <taxon>Actinomycetes</taxon>
        <taxon>Micrococcales</taxon>
        <taxon>Microbacteriaceae</taxon>
        <taxon>Leucobacter</taxon>
    </lineage>
</organism>
<protein>
    <submittedName>
        <fullName evidence="6">Glycerate kinase</fullName>
    </submittedName>
</protein>
<dbReference type="PANTHER" id="PTHR21599:SF0">
    <property type="entry name" value="GLYCERATE KINASE"/>
    <property type="match status" value="1"/>
</dbReference>
<dbReference type="NCBIfam" id="TIGR00045">
    <property type="entry name" value="glycerate kinase"/>
    <property type="match status" value="1"/>
</dbReference>
<dbReference type="Gene3D" id="3.40.50.10350">
    <property type="entry name" value="Glycerate kinase, domain 1"/>
    <property type="match status" value="1"/>
</dbReference>
<keyword evidence="3 4" id="KW-0418">Kinase</keyword>
<evidence type="ECO:0000256" key="3">
    <source>
        <dbReference type="ARBA" id="ARBA00022777"/>
    </source>
</evidence>
<reference evidence="6 7" key="1">
    <citation type="submission" date="2022-04" db="EMBL/GenBank/DDBJ databases">
        <title>Leucobacter sp. isolated from rhizosphere of garlic.</title>
        <authorList>
            <person name="Won M."/>
            <person name="Lee C.-M."/>
            <person name="Woen H.-Y."/>
            <person name="Kwon S.-W."/>
        </authorList>
    </citation>
    <scope>NUCLEOTIDE SEQUENCE [LARGE SCALE GENOMIC DNA]</scope>
    <source>
        <strain evidence="6 7">H21R-40</strain>
    </source>
</reference>
<name>A0ABY4FLZ3_9MICO</name>
<dbReference type="PANTHER" id="PTHR21599">
    <property type="entry name" value="GLYCERATE KINASE"/>
    <property type="match status" value="1"/>
</dbReference>
<evidence type="ECO:0000256" key="1">
    <source>
        <dbReference type="ARBA" id="ARBA00006284"/>
    </source>
</evidence>
<dbReference type="GO" id="GO:0016301">
    <property type="term" value="F:kinase activity"/>
    <property type="evidence" value="ECO:0007669"/>
    <property type="project" value="UniProtKB-KW"/>
</dbReference>
<feature type="compositionally biased region" description="Low complexity" evidence="5">
    <location>
        <begin position="396"/>
        <end position="408"/>
    </location>
</feature>
<dbReference type="InterPro" id="IPR004381">
    <property type="entry name" value="Glycerate_kinase"/>
</dbReference>
<dbReference type="Pfam" id="PF02595">
    <property type="entry name" value="Gly_kinase"/>
    <property type="match status" value="1"/>
</dbReference>
<evidence type="ECO:0000313" key="7">
    <source>
        <dbReference type="Proteomes" id="UP000831786"/>
    </source>
</evidence>
<dbReference type="InterPro" id="IPR036129">
    <property type="entry name" value="Glycerate_kinase_sf"/>
</dbReference>
<accession>A0ABY4FLZ3</accession>
<dbReference type="Gene3D" id="3.90.1510.10">
    <property type="entry name" value="Glycerate kinase, domain 2"/>
    <property type="match status" value="1"/>
</dbReference>
<sequence>MTAPAPAPRTIVVVAPDSFKGSCTSSQAARAMAGGLRAALGAETVVRELPLADGGEGTLDALVAAWGGSIHEVATRDALGRPRTGRIGIGVRGAAASDPLRAIVEAADANGLPAVADLPPRPLDADSAGVGVLVRAALGAGAGELLLGIGGSATSDGGTGMLRELGVRFLDRRGDEIAPGARGLAALHEIDATGLDPRAAALRWRIACDVDHPLTGPRGAAAVFGPQKGADAAEVAAIDAGLGRLADAFAALAGVDAAELRARAGLGAAGGLALGPAALLGAELLPGSALVADAVGLRAALADADLVVTGEGRFDASSLDGKVVSRLLAETAGRAPVVVIAGALGITAAESRAAGVAAAFTIADGPASLARLQTDAESLIEDAAARVGGLFATARSAGRAGRAPGAAAQPQTSNT</sequence>
<gene>
    <name evidence="6" type="ORF">MUN78_16660</name>
</gene>
<evidence type="ECO:0000313" key="6">
    <source>
        <dbReference type="EMBL" id="UOQ57263.1"/>
    </source>
</evidence>
<dbReference type="Proteomes" id="UP000831786">
    <property type="component" value="Chromosome"/>
</dbReference>
<proteinExistence type="inferred from homology"/>
<evidence type="ECO:0000256" key="2">
    <source>
        <dbReference type="ARBA" id="ARBA00022679"/>
    </source>
</evidence>
<dbReference type="SUPFAM" id="SSF110738">
    <property type="entry name" value="Glycerate kinase I"/>
    <property type="match status" value="1"/>
</dbReference>
<dbReference type="RefSeq" id="WP_244727949.1">
    <property type="nucleotide sequence ID" value="NZ_CP095045.1"/>
</dbReference>
<evidence type="ECO:0000256" key="4">
    <source>
        <dbReference type="PIRNR" id="PIRNR006078"/>
    </source>
</evidence>
<keyword evidence="7" id="KW-1185">Reference proteome</keyword>
<comment type="similarity">
    <text evidence="1 4">Belongs to the glycerate kinase type-1 family.</text>
</comment>